<gene>
    <name evidence="3" type="ORF">H8S20_05395</name>
</gene>
<dbReference type="SUPFAM" id="SSF53062">
    <property type="entry name" value="PTS system fructose IIA component-like"/>
    <property type="match status" value="1"/>
</dbReference>
<evidence type="ECO:0000259" key="2">
    <source>
        <dbReference type="PROSITE" id="PS51096"/>
    </source>
</evidence>
<evidence type="ECO:0000313" key="3">
    <source>
        <dbReference type="EMBL" id="MBC5628326.1"/>
    </source>
</evidence>
<feature type="domain" description="PTS EIIA type-4" evidence="2">
    <location>
        <begin position="1"/>
        <end position="123"/>
    </location>
</feature>
<dbReference type="InterPro" id="IPR051471">
    <property type="entry name" value="Bacterial_PTS_sugar_comp"/>
</dbReference>
<sequence length="144" mass="15618">MRKYYLASHGELAAGILSSMNLIVGEVANIKALALEKGNHPDNLADIVRDDIRKSGEEVEFVIFTDIAGGSVNTAMTKLCSNENVTVISGMNLGLVLEFVLSGCYLPVEEAAINAINTGKEGMVFLNKKKLDENIKSEGEEEIW</sequence>
<reference evidence="3 4" key="1">
    <citation type="submission" date="2020-08" db="EMBL/GenBank/DDBJ databases">
        <title>Genome public.</title>
        <authorList>
            <person name="Liu C."/>
            <person name="Sun Q."/>
        </authorList>
    </citation>
    <scope>NUCLEOTIDE SEQUENCE [LARGE SCALE GENOMIC DNA]</scope>
    <source>
        <strain evidence="3 4">NSJ-6</strain>
    </source>
</reference>
<keyword evidence="4" id="KW-1185">Reference proteome</keyword>
<dbReference type="PANTHER" id="PTHR33799:SF1">
    <property type="entry name" value="PTS SYSTEM MANNOSE-SPECIFIC EIIAB COMPONENT-RELATED"/>
    <property type="match status" value="1"/>
</dbReference>
<organism evidence="3 4">
    <name type="scientific">Clostridium hominis</name>
    <dbReference type="NCBI Taxonomy" id="2763036"/>
    <lineage>
        <taxon>Bacteria</taxon>
        <taxon>Bacillati</taxon>
        <taxon>Bacillota</taxon>
        <taxon>Clostridia</taxon>
        <taxon>Eubacteriales</taxon>
        <taxon>Clostridiaceae</taxon>
        <taxon>Clostridium</taxon>
    </lineage>
</organism>
<dbReference type="InterPro" id="IPR004701">
    <property type="entry name" value="PTS_EIIA_man-typ"/>
</dbReference>
<dbReference type="Gene3D" id="3.40.50.510">
    <property type="entry name" value="Phosphotransferase system, mannose-type IIA component"/>
    <property type="match status" value="1"/>
</dbReference>
<dbReference type="Pfam" id="PF03610">
    <property type="entry name" value="EIIA-man"/>
    <property type="match status" value="1"/>
</dbReference>
<evidence type="ECO:0000256" key="1">
    <source>
        <dbReference type="ARBA" id="ARBA00022679"/>
    </source>
</evidence>
<dbReference type="PANTHER" id="PTHR33799">
    <property type="entry name" value="PTS PERMEASE-RELATED-RELATED"/>
    <property type="match status" value="1"/>
</dbReference>
<evidence type="ECO:0000313" key="4">
    <source>
        <dbReference type="Proteomes" id="UP000596929"/>
    </source>
</evidence>
<proteinExistence type="predicted"/>
<name>A0ABR7DAA7_9CLOT</name>
<dbReference type="RefSeq" id="WP_186859480.1">
    <property type="nucleotide sequence ID" value="NZ_JACOOO010000006.1"/>
</dbReference>
<keyword evidence="1" id="KW-0808">Transferase</keyword>
<dbReference type="EMBL" id="JACOOO010000006">
    <property type="protein sequence ID" value="MBC5628326.1"/>
    <property type="molecule type" value="Genomic_DNA"/>
</dbReference>
<dbReference type="PROSITE" id="PS51096">
    <property type="entry name" value="PTS_EIIA_TYPE_4"/>
    <property type="match status" value="1"/>
</dbReference>
<dbReference type="InterPro" id="IPR036662">
    <property type="entry name" value="PTS_EIIA_man-typ_sf"/>
</dbReference>
<comment type="caution">
    <text evidence="3">The sequence shown here is derived from an EMBL/GenBank/DDBJ whole genome shotgun (WGS) entry which is preliminary data.</text>
</comment>
<accession>A0ABR7DAA7</accession>
<dbReference type="Proteomes" id="UP000596929">
    <property type="component" value="Unassembled WGS sequence"/>
</dbReference>
<protein>
    <recommendedName>
        <fullName evidence="2">PTS EIIA type-4 domain-containing protein</fullName>
    </recommendedName>
</protein>